<dbReference type="Gene3D" id="1.10.260.40">
    <property type="entry name" value="lambda repressor-like DNA-binding domains"/>
    <property type="match status" value="1"/>
</dbReference>
<dbReference type="OrthoDB" id="1523439at2"/>
<dbReference type="InterPro" id="IPR010982">
    <property type="entry name" value="Lambda_DNA-bd_dom_sf"/>
</dbReference>
<dbReference type="Pfam" id="PF13413">
    <property type="entry name" value="HTH_25"/>
    <property type="match status" value="1"/>
</dbReference>
<keyword evidence="2" id="KW-1133">Transmembrane helix</keyword>
<feature type="compositionally biased region" description="Basic and acidic residues" evidence="1">
    <location>
        <begin position="122"/>
        <end position="135"/>
    </location>
</feature>
<feature type="transmembrane region" description="Helical" evidence="2">
    <location>
        <begin position="177"/>
        <end position="196"/>
    </location>
</feature>
<gene>
    <name evidence="3" type="ORF">LX73_2054</name>
</gene>
<feature type="region of interest" description="Disordered" evidence="1">
    <location>
        <begin position="97"/>
        <end position="160"/>
    </location>
</feature>
<comment type="caution">
    <text evidence="3">The sequence shown here is derived from an EMBL/GenBank/DDBJ whole genome shotgun (WGS) entry which is preliminary data.</text>
</comment>
<reference evidence="3 4" key="1">
    <citation type="submission" date="2019-07" db="EMBL/GenBank/DDBJ databases">
        <title>Genomic Encyclopedia of Archaeal and Bacterial Type Strains, Phase II (KMG-II): from individual species to whole genera.</title>
        <authorList>
            <person name="Goeker M."/>
        </authorList>
    </citation>
    <scope>NUCLEOTIDE SEQUENCE [LARGE SCALE GENOMIC DNA]</scope>
    <source>
        <strain evidence="3 4">DSM 21935</strain>
    </source>
</reference>
<protein>
    <submittedName>
        <fullName evidence="3">Helix-turn-helix domain-containing protein</fullName>
    </submittedName>
</protein>
<keyword evidence="2" id="KW-0472">Membrane</keyword>
<dbReference type="Proteomes" id="UP000324595">
    <property type="component" value="Unassembled WGS sequence"/>
</dbReference>
<evidence type="ECO:0000313" key="3">
    <source>
        <dbReference type="EMBL" id="TYP92691.1"/>
    </source>
</evidence>
<feature type="compositionally biased region" description="Acidic residues" evidence="1">
    <location>
        <begin position="137"/>
        <end position="152"/>
    </location>
</feature>
<name>A0A5D3YGZ3_9BACT</name>
<evidence type="ECO:0000313" key="4">
    <source>
        <dbReference type="Proteomes" id="UP000324595"/>
    </source>
</evidence>
<proteinExistence type="predicted"/>
<feature type="region of interest" description="Disordered" evidence="1">
    <location>
        <begin position="205"/>
        <end position="226"/>
    </location>
</feature>
<sequence>MESLGNDLARIRKEKELSLDDINKATKIPLHILRSIEDDSIFSDLQESPTYIRSYIRSYAKALSIDEQKIIYALDKKEKGQYSGSLQKILDDSYDQKEKSTFELDEDNSDSSVESTDNAEEQMIHDHSPEFKSDSNDSSDSESDHPESEEEVPTVQTVDWADMGRQFQPLESTKSKVWIFIIGIIIVVGAVIYFFFFNNRFTTSEDTPSTAQTEITTDNTDEPADSLQLNVMPSTPADSVTAINDTSKVPNPVQNTTLSELPDTLHIVLYAAYGKLEPVRVFTDVMDDINPYWLEQGEAYKFNFIDEIQIRGQYSRMELLLNGHPIENLREQFYNPDTRLLEINRSYFVGDSTWLKAAPDSLPIDAPPPSVIKDRPTFN</sequence>
<dbReference type="PANTHER" id="PTHR34475">
    <property type="match status" value="1"/>
</dbReference>
<dbReference type="PANTHER" id="PTHR34475:SF1">
    <property type="entry name" value="CYTOSKELETON PROTEIN RODZ"/>
    <property type="match status" value="1"/>
</dbReference>
<feature type="compositionally biased region" description="Polar residues" evidence="1">
    <location>
        <begin position="205"/>
        <end position="218"/>
    </location>
</feature>
<keyword evidence="4" id="KW-1185">Reference proteome</keyword>
<keyword evidence="2" id="KW-0812">Transmembrane</keyword>
<dbReference type="RefSeq" id="WP_148899382.1">
    <property type="nucleotide sequence ID" value="NZ_VNHY01000003.1"/>
</dbReference>
<evidence type="ECO:0000256" key="1">
    <source>
        <dbReference type="SAM" id="MobiDB-lite"/>
    </source>
</evidence>
<evidence type="ECO:0000256" key="2">
    <source>
        <dbReference type="SAM" id="Phobius"/>
    </source>
</evidence>
<dbReference type="EMBL" id="VNHY01000003">
    <property type="protein sequence ID" value="TYP92691.1"/>
    <property type="molecule type" value="Genomic_DNA"/>
</dbReference>
<organism evidence="3 4">
    <name type="scientific">Fodinibius salinus</name>
    <dbReference type="NCBI Taxonomy" id="860790"/>
    <lineage>
        <taxon>Bacteria</taxon>
        <taxon>Pseudomonadati</taxon>
        <taxon>Balneolota</taxon>
        <taxon>Balneolia</taxon>
        <taxon>Balneolales</taxon>
        <taxon>Balneolaceae</taxon>
        <taxon>Fodinibius</taxon>
    </lineage>
</organism>
<accession>A0A5D3YGZ3</accession>
<dbReference type="InterPro" id="IPR050400">
    <property type="entry name" value="Bact_Cytoskel_RodZ"/>
</dbReference>
<dbReference type="GO" id="GO:0003677">
    <property type="term" value="F:DNA binding"/>
    <property type="evidence" value="ECO:0007669"/>
    <property type="project" value="InterPro"/>
</dbReference>
<dbReference type="AlphaFoldDB" id="A0A5D3YGZ3"/>